<accession>A0A6B1DT94</accession>
<dbReference type="InterPro" id="IPR043137">
    <property type="entry name" value="GGT_ssub_C"/>
</dbReference>
<dbReference type="PRINTS" id="PR01210">
    <property type="entry name" value="GGTRANSPTASE"/>
</dbReference>
<proteinExistence type="predicted"/>
<protein>
    <submittedName>
        <fullName evidence="2">Gamma-glutamyltransferase family protein</fullName>
    </submittedName>
</protein>
<organism evidence="2">
    <name type="scientific">Caldilineaceae bacterium SB0662_bin_9</name>
    <dbReference type="NCBI Taxonomy" id="2605258"/>
    <lineage>
        <taxon>Bacteria</taxon>
        <taxon>Bacillati</taxon>
        <taxon>Chloroflexota</taxon>
        <taxon>Caldilineae</taxon>
        <taxon>Caldilineales</taxon>
        <taxon>Caldilineaceae</taxon>
    </lineage>
</organism>
<dbReference type="PANTHER" id="PTHR43881:SF1">
    <property type="entry name" value="GAMMA-GLUTAMYLTRANSPEPTIDASE (AFU_ORTHOLOGUE AFUA_4G13580)"/>
    <property type="match status" value="1"/>
</dbReference>
<evidence type="ECO:0000256" key="1">
    <source>
        <dbReference type="SAM" id="MobiDB-lite"/>
    </source>
</evidence>
<dbReference type="InterPro" id="IPR029055">
    <property type="entry name" value="Ntn_hydrolases_N"/>
</dbReference>
<dbReference type="InterPro" id="IPR043138">
    <property type="entry name" value="GGT_lsub"/>
</dbReference>
<dbReference type="Gene3D" id="1.10.246.130">
    <property type="match status" value="1"/>
</dbReference>
<keyword evidence="2" id="KW-0808">Transferase</keyword>
<dbReference type="SUPFAM" id="SSF56235">
    <property type="entry name" value="N-terminal nucleophile aminohydrolases (Ntn hydrolases)"/>
    <property type="match status" value="1"/>
</dbReference>
<name>A0A6B1DT94_9CHLR</name>
<sequence length="576" mass="62334">METTRPPFRSRGYLISTDHNLATMAGLRILEQGGNAADAGVAAGLCLNVVVPESANFGGVAPIMFGPGDGKPVETISGLGRWPQAASIQHFMEHHNGDMPEGLPRTVTPAAPDAWLSALARWGTMTFEEVVQPALELARDGRPVDERFHKALQGPSFRTYATTASTFLPAGEPVPVGQLFPQPDLANTFQRMIDAECHQAGARTKGIRAARDLIYKGEIAREIAEFHQQQDSLLTYEDLANFTVLLEAPETIRYRDLEVNSCGPWCQGPSLLMALNVLEGLELKAMGHNSGDYLHVLLETLKLVFADRDAYFGDPGFVNVPMQGLLHAEYANLRRQRIDPRQAAPAMPPCGDPWLFNPDKQGAPVREASSGNSSADGKLPWESDTTYLCVVDEQGNAFSATPSDGVGGAAVVPGLGFPISHRGTQSWLDPNHASSLMPGKRPRLTPNPALALRNGRPYMPFGCPGGDAQVQGMLQVFLNIVEFGMDPQSAIEAPRVITHSFPNSFWPHITREGVVTVETRIAEEARSTLQDRGHLLEEDGEWSGWVSRVCAITVDSDSGILTGGADPRTTAYAAGW</sequence>
<dbReference type="AlphaFoldDB" id="A0A6B1DT94"/>
<dbReference type="EMBL" id="VXPY01000041">
    <property type="protein sequence ID" value="MYD90025.1"/>
    <property type="molecule type" value="Genomic_DNA"/>
</dbReference>
<dbReference type="GO" id="GO:0016740">
    <property type="term" value="F:transferase activity"/>
    <property type="evidence" value="ECO:0007669"/>
    <property type="project" value="UniProtKB-KW"/>
</dbReference>
<dbReference type="Pfam" id="PF01019">
    <property type="entry name" value="G_glu_transpept"/>
    <property type="match status" value="1"/>
</dbReference>
<dbReference type="InterPro" id="IPR052896">
    <property type="entry name" value="GGT-like_enzyme"/>
</dbReference>
<evidence type="ECO:0000313" key="2">
    <source>
        <dbReference type="EMBL" id="MYD90025.1"/>
    </source>
</evidence>
<feature type="region of interest" description="Disordered" evidence="1">
    <location>
        <begin position="342"/>
        <end position="377"/>
    </location>
</feature>
<gene>
    <name evidence="2" type="ORF">F4Y08_06760</name>
</gene>
<comment type="caution">
    <text evidence="2">The sequence shown here is derived from an EMBL/GenBank/DDBJ whole genome shotgun (WGS) entry which is preliminary data.</text>
</comment>
<dbReference type="Gene3D" id="3.60.20.40">
    <property type="match status" value="1"/>
</dbReference>
<reference evidence="2" key="1">
    <citation type="submission" date="2019-09" db="EMBL/GenBank/DDBJ databases">
        <title>Characterisation of the sponge microbiome using genome-centric metagenomics.</title>
        <authorList>
            <person name="Engelberts J.P."/>
            <person name="Robbins S.J."/>
            <person name="De Goeij J.M."/>
            <person name="Aranda M."/>
            <person name="Bell S.C."/>
            <person name="Webster N.S."/>
        </authorList>
    </citation>
    <scope>NUCLEOTIDE SEQUENCE</scope>
    <source>
        <strain evidence="2">SB0662_bin_9</strain>
    </source>
</reference>
<dbReference type="PANTHER" id="PTHR43881">
    <property type="entry name" value="GAMMA-GLUTAMYLTRANSPEPTIDASE (AFU_ORTHOLOGUE AFUA_4G13580)"/>
    <property type="match status" value="1"/>
</dbReference>